<dbReference type="OrthoDB" id="8910510at2"/>
<reference evidence="2 3" key="1">
    <citation type="submission" date="2018-06" db="EMBL/GenBank/DDBJ databases">
        <authorList>
            <consortium name="Pathogen Informatics"/>
            <person name="Doyle S."/>
        </authorList>
    </citation>
    <scope>NUCLEOTIDE SEQUENCE [LARGE SCALE GENOMIC DNA]</scope>
    <source>
        <strain evidence="2 3">NCTC11997</strain>
    </source>
</reference>
<dbReference type="EMBL" id="UGSB01000001">
    <property type="protein sequence ID" value="SUA53179.1"/>
    <property type="molecule type" value="Genomic_DNA"/>
</dbReference>
<name>A0A378XDP1_9BURK</name>
<dbReference type="Proteomes" id="UP000254603">
    <property type="component" value="Unassembled WGS sequence"/>
</dbReference>
<evidence type="ECO:0008006" key="5">
    <source>
        <dbReference type="Google" id="ProtNLM"/>
    </source>
</evidence>
<evidence type="ECO:0000313" key="2">
    <source>
        <dbReference type="EMBL" id="SUA53179.1"/>
    </source>
</evidence>
<dbReference type="EMBL" id="CP065725">
    <property type="protein sequence ID" value="QPT40918.1"/>
    <property type="molecule type" value="Genomic_DNA"/>
</dbReference>
<accession>A0A378XDP1</accession>
<dbReference type="STRING" id="1122619.GCA_000373745_00676"/>
<sequence>MARYSNKKNKADRDGTTFLALPHVVMESEAFKTLQGQPLKLLLDIAMQLSSTNNGRLSASWRYLSEKRGWTSKSSLRRSLDILEERGLIFCTRKGSLPNKAAWYAVTWLGLHHSKEMDCGSQSLPRGAYKDWKQN</sequence>
<gene>
    <name evidence="1" type="ORF">I6G29_05005</name>
    <name evidence="2" type="ORF">NCTC11997_01055</name>
</gene>
<reference evidence="1 4" key="2">
    <citation type="submission" date="2020-12" db="EMBL/GenBank/DDBJ databases">
        <title>FDA dAtabase for Regulatory Grade micrObial Sequences (FDA-ARGOS): Supporting development and validation of Infectious Disease Dx tests.</title>
        <authorList>
            <person name="Sproer C."/>
            <person name="Gronow S."/>
            <person name="Severitt S."/>
            <person name="Schroder I."/>
            <person name="Tallon L."/>
            <person name="Sadzewicz L."/>
            <person name="Zhao X."/>
            <person name="Boylan J."/>
            <person name="Ott S."/>
            <person name="Bowen H."/>
            <person name="Vavikolanu K."/>
            <person name="Mehta A."/>
            <person name="Aluvathingal J."/>
            <person name="Nadendla S."/>
            <person name="Lowell S."/>
            <person name="Myers T."/>
            <person name="Yan Y."/>
            <person name="Sichtig H."/>
        </authorList>
    </citation>
    <scope>NUCLEOTIDE SEQUENCE [LARGE SCALE GENOMIC DNA]</scope>
    <source>
        <strain evidence="1 4">FDAARGOS_872</strain>
    </source>
</reference>
<organism evidence="2 3">
    <name type="scientific">Oligella ureolytica</name>
    <dbReference type="NCBI Taxonomy" id="90244"/>
    <lineage>
        <taxon>Bacteria</taxon>
        <taxon>Pseudomonadati</taxon>
        <taxon>Pseudomonadota</taxon>
        <taxon>Betaproteobacteria</taxon>
        <taxon>Burkholderiales</taxon>
        <taxon>Alcaligenaceae</taxon>
        <taxon>Oligella</taxon>
    </lineage>
</organism>
<evidence type="ECO:0000313" key="3">
    <source>
        <dbReference type="Proteomes" id="UP000254603"/>
    </source>
</evidence>
<dbReference type="AlphaFoldDB" id="A0A378XDP1"/>
<protein>
    <recommendedName>
        <fullName evidence="5">Helix-turn-helix domain-containing protein</fullName>
    </recommendedName>
</protein>
<proteinExistence type="predicted"/>
<dbReference type="Proteomes" id="UP000594903">
    <property type="component" value="Chromosome"/>
</dbReference>
<evidence type="ECO:0000313" key="1">
    <source>
        <dbReference type="EMBL" id="QPT40918.1"/>
    </source>
</evidence>
<evidence type="ECO:0000313" key="4">
    <source>
        <dbReference type="Proteomes" id="UP000594903"/>
    </source>
</evidence>
<keyword evidence="4" id="KW-1185">Reference proteome</keyword>
<dbReference type="RefSeq" id="WP_018573854.1">
    <property type="nucleotide sequence ID" value="NZ_CP065725.1"/>
</dbReference>